<sequence>MQLNGQLKKAREQAGWTQKDVAARSGIAHSAISRYESGKAGVTTGTLETLADSLGVTLIAVPGRINAAADVAQFIRAQLADGDTATAFRALIQFSDDLRAGDSFRIALTLAVEPDPTGDPHFDAAIAGLAELRLRELGLESPAWVTAEGRYAPIAEESLGYRWYVRHYDDTDPILIEHGVILPRETLASV</sequence>
<comment type="caution">
    <text evidence="2">The sequence shown here is derived from an EMBL/GenBank/DDBJ whole genome shotgun (WGS) entry which is preliminary data.</text>
</comment>
<evidence type="ECO:0000313" key="3">
    <source>
        <dbReference type="Proteomes" id="UP001174210"/>
    </source>
</evidence>
<dbReference type="Gene3D" id="1.10.260.40">
    <property type="entry name" value="lambda repressor-like DNA-binding domains"/>
    <property type="match status" value="1"/>
</dbReference>
<dbReference type="CDD" id="cd00093">
    <property type="entry name" value="HTH_XRE"/>
    <property type="match status" value="1"/>
</dbReference>
<dbReference type="RefSeq" id="WP_301216577.1">
    <property type="nucleotide sequence ID" value="NZ_JAROCB010000001.1"/>
</dbReference>
<dbReference type="InterPro" id="IPR010982">
    <property type="entry name" value="Lambda_DNA-bd_dom_sf"/>
</dbReference>
<gene>
    <name evidence="2" type="ORF">P5G59_04975</name>
</gene>
<organism evidence="2 3">
    <name type="scientific">Leifsonia virtsii</name>
    <dbReference type="NCBI Taxonomy" id="3035915"/>
    <lineage>
        <taxon>Bacteria</taxon>
        <taxon>Bacillati</taxon>
        <taxon>Actinomycetota</taxon>
        <taxon>Actinomycetes</taxon>
        <taxon>Micrococcales</taxon>
        <taxon>Microbacteriaceae</taxon>
        <taxon>Leifsonia</taxon>
    </lineage>
</organism>
<feature type="domain" description="HTH cro/C1-type" evidence="1">
    <location>
        <begin position="7"/>
        <end position="61"/>
    </location>
</feature>
<dbReference type="Pfam" id="PF01381">
    <property type="entry name" value="HTH_3"/>
    <property type="match status" value="1"/>
</dbReference>
<name>A0ABT8IUJ7_9MICO</name>
<proteinExistence type="predicted"/>
<reference evidence="2" key="1">
    <citation type="submission" date="2023-03" db="EMBL/GenBank/DDBJ databases">
        <title>MT1 and MT2 Draft Genomes of Novel Species.</title>
        <authorList>
            <person name="Venkateswaran K."/>
        </authorList>
    </citation>
    <scope>NUCLEOTIDE SEQUENCE</scope>
    <source>
        <strain evidence="2">F6_8S_P_1A</strain>
    </source>
</reference>
<dbReference type="EMBL" id="JAROCB010000001">
    <property type="protein sequence ID" value="MDN4596484.1"/>
    <property type="molecule type" value="Genomic_DNA"/>
</dbReference>
<evidence type="ECO:0000259" key="1">
    <source>
        <dbReference type="PROSITE" id="PS50943"/>
    </source>
</evidence>
<keyword evidence="3" id="KW-1185">Reference proteome</keyword>
<evidence type="ECO:0000313" key="2">
    <source>
        <dbReference type="EMBL" id="MDN4596484.1"/>
    </source>
</evidence>
<dbReference type="InterPro" id="IPR001387">
    <property type="entry name" value="Cro/C1-type_HTH"/>
</dbReference>
<dbReference type="SUPFAM" id="SSF47413">
    <property type="entry name" value="lambda repressor-like DNA-binding domains"/>
    <property type="match status" value="1"/>
</dbReference>
<dbReference type="PROSITE" id="PS50943">
    <property type="entry name" value="HTH_CROC1"/>
    <property type="match status" value="1"/>
</dbReference>
<accession>A0ABT8IUJ7</accession>
<protein>
    <submittedName>
        <fullName evidence="2">Helix-turn-helix domain-containing protein</fullName>
    </submittedName>
</protein>
<dbReference type="Proteomes" id="UP001174210">
    <property type="component" value="Unassembled WGS sequence"/>
</dbReference>
<dbReference type="SMART" id="SM00530">
    <property type="entry name" value="HTH_XRE"/>
    <property type="match status" value="1"/>
</dbReference>